<evidence type="ECO:0000313" key="8">
    <source>
        <dbReference type="EMBL" id="EDS26041.1"/>
    </source>
</evidence>
<dbReference type="InterPro" id="IPR002645">
    <property type="entry name" value="STAS_dom"/>
</dbReference>
<feature type="transmembrane region" description="Helical" evidence="6">
    <location>
        <begin position="310"/>
        <end position="329"/>
    </location>
</feature>
<dbReference type="eggNOG" id="KOG0236">
    <property type="taxonomic scope" value="Eukaryota"/>
</dbReference>
<dbReference type="PROSITE" id="PS50801">
    <property type="entry name" value="STAS"/>
    <property type="match status" value="1"/>
</dbReference>
<evidence type="ECO:0000259" key="7">
    <source>
        <dbReference type="PROSITE" id="PS50801"/>
    </source>
</evidence>
<reference evidence="8" key="1">
    <citation type="submission" date="2007-03" db="EMBL/GenBank/DDBJ databases">
        <title>Annotation of Culex pipiens quinquefasciatus.</title>
        <authorList>
            <consortium name="The Broad Institute Genome Sequencing Platform"/>
            <person name="Atkinson P.W."/>
            <person name="Hemingway J."/>
            <person name="Christensen B.M."/>
            <person name="Higgs S."/>
            <person name="Kodira C."/>
            <person name="Hannick L."/>
            <person name="Megy K."/>
            <person name="O'Leary S."/>
            <person name="Pearson M."/>
            <person name="Haas B.J."/>
            <person name="Mauceli E."/>
            <person name="Wortman J.R."/>
            <person name="Lee N.H."/>
            <person name="Guigo R."/>
            <person name="Stanke M."/>
            <person name="Alvarado L."/>
            <person name="Amedeo P."/>
            <person name="Antoine C.H."/>
            <person name="Arensburger P."/>
            <person name="Bidwell S.L."/>
            <person name="Crawford M."/>
            <person name="Camaro F."/>
            <person name="Devon K."/>
            <person name="Engels R."/>
            <person name="Hammond M."/>
            <person name="Howarth C."/>
            <person name="Koehrsen M."/>
            <person name="Lawson D."/>
            <person name="Montgomery P."/>
            <person name="Nene V."/>
            <person name="Nusbaum C."/>
            <person name="Puiu D."/>
            <person name="Romero-Severson J."/>
            <person name="Severson D.W."/>
            <person name="Shumway M."/>
            <person name="Sisk P."/>
            <person name="Stolte C."/>
            <person name="Zeng Q."/>
            <person name="Eisenstadt E."/>
            <person name="Fraser-Liggett C."/>
            <person name="Strausberg R."/>
            <person name="Galagan J."/>
            <person name="Birren B."/>
            <person name="Collins F.H."/>
        </authorList>
    </citation>
    <scope>NUCLEOTIDE SEQUENCE [LARGE SCALE GENOMIC DNA]</scope>
    <source>
        <strain evidence="8">JHB</strain>
    </source>
</reference>
<feature type="region of interest" description="Disordered" evidence="5">
    <location>
        <begin position="1"/>
        <end position="25"/>
    </location>
</feature>
<dbReference type="GO" id="GO:0016020">
    <property type="term" value="C:membrane"/>
    <property type="evidence" value="ECO:0007669"/>
    <property type="project" value="UniProtKB-SubCell"/>
</dbReference>
<feature type="transmembrane region" description="Helical" evidence="6">
    <location>
        <begin position="231"/>
        <end position="249"/>
    </location>
</feature>
<dbReference type="InterPro" id="IPR001902">
    <property type="entry name" value="SLC26A/SulP_fam"/>
</dbReference>
<evidence type="ECO:0000256" key="4">
    <source>
        <dbReference type="ARBA" id="ARBA00023136"/>
    </source>
</evidence>
<keyword evidence="10" id="KW-1185">Reference proteome</keyword>
<keyword evidence="2 6" id="KW-0812">Transmembrane</keyword>
<dbReference type="InterPro" id="IPR011547">
    <property type="entry name" value="SLC26A/SulP_dom"/>
</dbReference>
<gene>
    <name evidence="9" type="primary">6037431</name>
    <name evidence="8" type="ORF">CpipJ_CPIJ006006</name>
</gene>
<dbReference type="EnsemblMetazoa" id="CPIJ006006-RA">
    <property type="protein sequence ID" value="CPIJ006006-PA"/>
    <property type="gene ID" value="CPIJ006006"/>
</dbReference>
<feature type="transmembrane region" description="Helical" evidence="6">
    <location>
        <begin position="143"/>
        <end position="166"/>
    </location>
</feature>
<dbReference type="Proteomes" id="UP000002320">
    <property type="component" value="Unassembled WGS sequence"/>
</dbReference>
<accession>B0WF65</accession>
<dbReference type="Pfam" id="PF00916">
    <property type="entry name" value="Sulfate_transp"/>
    <property type="match status" value="1"/>
</dbReference>
<dbReference type="Pfam" id="PF01740">
    <property type="entry name" value="STAS"/>
    <property type="match status" value="1"/>
</dbReference>
<evidence type="ECO:0000256" key="1">
    <source>
        <dbReference type="ARBA" id="ARBA00004141"/>
    </source>
</evidence>
<dbReference type="VEuPathDB" id="VectorBase:CQUJHB015999"/>
<organism>
    <name type="scientific">Culex quinquefasciatus</name>
    <name type="common">Southern house mosquito</name>
    <name type="synonym">Culex pungens</name>
    <dbReference type="NCBI Taxonomy" id="7176"/>
    <lineage>
        <taxon>Eukaryota</taxon>
        <taxon>Metazoa</taxon>
        <taxon>Ecdysozoa</taxon>
        <taxon>Arthropoda</taxon>
        <taxon>Hexapoda</taxon>
        <taxon>Insecta</taxon>
        <taxon>Pterygota</taxon>
        <taxon>Neoptera</taxon>
        <taxon>Endopterygota</taxon>
        <taxon>Diptera</taxon>
        <taxon>Nematocera</taxon>
        <taxon>Culicoidea</taxon>
        <taxon>Culicidae</taxon>
        <taxon>Culicinae</taxon>
        <taxon>Culicini</taxon>
        <taxon>Culex</taxon>
        <taxon>Culex</taxon>
    </lineage>
</organism>
<feature type="domain" description="STAS" evidence="7">
    <location>
        <begin position="564"/>
        <end position="689"/>
    </location>
</feature>
<feature type="transmembrane region" description="Helical" evidence="6">
    <location>
        <begin position="256"/>
        <end position="276"/>
    </location>
</feature>
<dbReference type="OMA" id="YKDAQRV"/>
<evidence type="ECO:0000313" key="9">
    <source>
        <dbReference type="EnsemblMetazoa" id="CPIJ006006-PA"/>
    </source>
</evidence>
<dbReference type="HOGENOM" id="CLU_003182_9_2_1"/>
<comment type="subcellular location">
    <subcellularLocation>
        <location evidence="1">Membrane</location>
        <topology evidence="1">Multi-pass membrane protein</topology>
    </subcellularLocation>
</comment>
<proteinExistence type="predicted"/>
<feature type="transmembrane region" description="Helical" evidence="6">
    <location>
        <begin position="388"/>
        <end position="416"/>
    </location>
</feature>
<keyword evidence="3 6" id="KW-1133">Transmembrane helix</keyword>
<dbReference type="STRING" id="7176.B0WF65"/>
<dbReference type="GO" id="GO:0055085">
    <property type="term" value="P:transmembrane transport"/>
    <property type="evidence" value="ECO:0007669"/>
    <property type="project" value="InterPro"/>
</dbReference>
<dbReference type="InParanoid" id="B0WF65"/>
<protein>
    <submittedName>
        <fullName evidence="8">Sulfate transporter</fullName>
    </submittedName>
</protein>
<keyword evidence="4 6" id="KW-0472">Membrane</keyword>
<dbReference type="KEGG" id="cqu:CpipJ_CPIJ006006"/>
<dbReference type="Gene3D" id="3.30.750.24">
    <property type="entry name" value="STAS domain"/>
    <property type="match status" value="1"/>
</dbReference>
<dbReference type="EMBL" id="DS231915">
    <property type="protein sequence ID" value="EDS26041.1"/>
    <property type="molecule type" value="Genomic_DNA"/>
</dbReference>
<dbReference type="OrthoDB" id="288203at2759"/>
<dbReference type="InterPro" id="IPR036513">
    <property type="entry name" value="STAS_dom_sf"/>
</dbReference>
<feature type="transmembrane region" description="Helical" evidence="6">
    <location>
        <begin position="428"/>
        <end position="449"/>
    </location>
</feature>
<sequence length="710" mass="76204">MSKKGHFDPRFNIGGGVAGGGGGGNAGDGLTNRGFYQDLTDDGGRSLDATDSSEKLPQLTVARPHYQQEELNNEMNYRKPKTRMCQTVLAGVKSFSARRCLGNVLPIFNWLSEYSWERDFLADLISGCTVAVMHIPQGMGYALLANVPPIVGIYMAFFPVLIYFLLGTSRHNSMGTFAVISIMVGKSVLAHSTAGAALKMAESGVGNGTEGGGGGVTVADVALPGRGPIEVAAAVCFIVGAMQLLMYVCRLGVVSFLLSDTLVSGFTTGAAIHVLTSQIKDLLGLSLPPITGNFKIVNTYIAIFSDIARVNYSAILISTVTIVLIVINNEFLKPKVAKRSAIPIPIELIAVISGTLLSQYLGLNEQYAIKTIGHIPTGFPAPSLPDLALFRVLLLDCFTIAMVAYAVSVSMGLIFAQKQNYEIDFNQELLAMGASNVFGSFFSCMPFSASLSRSMIQFTVGGKTQIASIISGDHRGVAEGTADAGDSICGLLAVELRGRARWMVTFLTVVLIAIDIGLLVGIALSVIFIFLKGMKPYTCLMENVPNTDLYLDVKRYKGTIDIAGVKIFHFCGSLNFATRAGFKSSLCQLLNINLTEEIKQLNSGDYKRQQNLLRCLVLDFTAVSYIDTSAVSSLKSLINEFDKLSIKILVAGAPCPVYEMMLKCKLVGPAVEREYCKVFPTVHDAVHWGKECIAQDSGRISVVGLEGGVV</sequence>
<feature type="compositionally biased region" description="Gly residues" evidence="5">
    <location>
        <begin position="13"/>
        <end position="25"/>
    </location>
</feature>
<dbReference type="PANTHER" id="PTHR11814">
    <property type="entry name" value="SULFATE TRANSPORTER"/>
    <property type="match status" value="1"/>
</dbReference>
<evidence type="ECO:0000256" key="2">
    <source>
        <dbReference type="ARBA" id="ARBA00022692"/>
    </source>
</evidence>
<dbReference type="CDD" id="cd07042">
    <property type="entry name" value="STAS_SulP_like_sulfate_transporter"/>
    <property type="match status" value="1"/>
</dbReference>
<evidence type="ECO:0000256" key="6">
    <source>
        <dbReference type="SAM" id="Phobius"/>
    </source>
</evidence>
<reference evidence="9" key="2">
    <citation type="submission" date="2021-02" db="UniProtKB">
        <authorList>
            <consortium name="EnsemblMetazoa"/>
        </authorList>
    </citation>
    <scope>IDENTIFICATION</scope>
    <source>
        <strain evidence="9">JHB</strain>
    </source>
</reference>
<dbReference type="AlphaFoldDB" id="B0WF65"/>
<dbReference type="VEuPathDB" id="VectorBase:CPIJ006006"/>
<evidence type="ECO:0000256" key="5">
    <source>
        <dbReference type="SAM" id="MobiDB-lite"/>
    </source>
</evidence>
<evidence type="ECO:0000313" key="10">
    <source>
        <dbReference type="Proteomes" id="UP000002320"/>
    </source>
</evidence>
<name>B0WF65_CULQU</name>
<evidence type="ECO:0000256" key="3">
    <source>
        <dbReference type="ARBA" id="ARBA00022989"/>
    </source>
</evidence>
<feature type="transmembrane region" description="Helical" evidence="6">
    <location>
        <begin position="502"/>
        <end position="531"/>
    </location>
</feature>
<dbReference type="SUPFAM" id="SSF52091">
    <property type="entry name" value="SpoIIaa-like"/>
    <property type="match status" value="1"/>
</dbReference>